<reference evidence="1" key="1">
    <citation type="submission" date="2023-10" db="EMBL/GenBank/DDBJ databases">
        <title>Amphibacter perezi, gen. nov., sp. nov. a novel taxa of the family Comamonadaceae, class Betaproteobacteria isolated from the skin microbiota of Pelophylax perezi from different populations.</title>
        <authorList>
            <person name="Costa S."/>
            <person name="Proenca D.N."/>
            <person name="Lopes I."/>
            <person name="Morais P.V."/>
        </authorList>
    </citation>
    <scope>NUCLEOTIDE SEQUENCE</scope>
    <source>
        <strain evidence="1">SL12-8</strain>
    </source>
</reference>
<comment type="caution">
    <text evidence="1">The sequence shown here is derived from an EMBL/GenBank/DDBJ whole genome shotgun (WGS) entry which is preliminary data.</text>
</comment>
<proteinExistence type="predicted"/>
<sequence>MRRSSPETGSFNEQAEIALPESVQRRRQGCCDAQRSQRRRLSAALAGAPVYALLGGCAAPQVAKAQGQDQPQDAGGVGVGGNSAFTGLVPAEEVEAAAAQEFEKLKRDAAAQNALAPASHPQMQRLRYIAQRLIPQGTQWNPRASQWRWEVILVGSPELNAFCMPGGKICFFHGILSKLRLSDAEVATIMGHEMAHALREHSREQMGKQAATNAGINLLSQVLGLGQAGNTLLGLGGQLLSLRFSRDDERDADLVGLEVSSRSGYAPQAAVQLWQKMIAAGSGGGVPFLSTHPSGPDRIRSLEGAIPKVQGLYNRADKPARQFPVAT</sequence>
<protein>
    <submittedName>
        <fullName evidence="1">M48 family metallopeptidase</fullName>
    </submittedName>
</protein>
<keyword evidence="2" id="KW-1185">Reference proteome</keyword>
<evidence type="ECO:0000313" key="1">
    <source>
        <dbReference type="EMBL" id="MEJ7139385.1"/>
    </source>
</evidence>
<dbReference type="Proteomes" id="UP001364695">
    <property type="component" value="Unassembled WGS sequence"/>
</dbReference>
<organism evidence="1 2">
    <name type="scientific">Amphibiibacter pelophylacis</name>
    <dbReference type="NCBI Taxonomy" id="1799477"/>
    <lineage>
        <taxon>Bacteria</taxon>
        <taxon>Pseudomonadati</taxon>
        <taxon>Pseudomonadota</taxon>
        <taxon>Betaproteobacteria</taxon>
        <taxon>Burkholderiales</taxon>
        <taxon>Sphaerotilaceae</taxon>
        <taxon>Amphibiibacter</taxon>
    </lineage>
</organism>
<dbReference type="EMBL" id="JAWDIE010000026">
    <property type="protein sequence ID" value="MEJ7139385.1"/>
    <property type="molecule type" value="Genomic_DNA"/>
</dbReference>
<evidence type="ECO:0000313" key="2">
    <source>
        <dbReference type="Proteomes" id="UP001364695"/>
    </source>
</evidence>
<gene>
    <name evidence="1" type="ORF">RV045_13245</name>
</gene>
<accession>A0ACC6P5C2</accession>
<name>A0ACC6P5C2_9BURK</name>